<name>A0ABX1C974_9ACTN</name>
<evidence type="ECO:0000313" key="2">
    <source>
        <dbReference type="EMBL" id="NJQ14155.1"/>
    </source>
</evidence>
<dbReference type="Proteomes" id="UP000727056">
    <property type="component" value="Unassembled WGS sequence"/>
</dbReference>
<gene>
    <name evidence="2" type="ORF">HCN52_04185</name>
</gene>
<dbReference type="InterPro" id="IPR007278">
    <property type="entry name" value="DUF397"/>
</dbReference>
<organism evidence="2 3">
    <name type="scientific">Streptomyces bohaiensis</name>
    <dbReference type="NCBI Taxonomy" id="1431344"/>
    <lineage>
        <taxon>Bacteria</taxon>
        <taxon>Bacillati</taxon>
        <taxon>Actinomycetota</taxon>
        <taxon>Actinomycetes</taxon>
        <taxon>Kitasatosporales</taxon>
        <taxon>Streptomycetaceae</taxon>
        <taxon>Streptomyces</taxon>
    </lineage>
</organism>
<dbReference type="EMBL" id="JAAVJC010000017">
    <property type="protein sequence ID" value="NJQ14155.1"/>
    <property type="molecule type" value="Genomic_DNA"/>
</dbReference>
<proteinExistence type="predicted"/>
<comment type="caution">
    <text evidence="2">The sequence shown here is derived from an EMBL/GenBank/DDBJ whole genome shotgun (WGS) entry which is preliminary data.</text>
</comment>
<accession>A0ABX1C974</accession>
<sequence length="64" mass="6764">MSITSSEQWVKSSYSGNGGGNCVEWQPSAISSGVVPLRDSKDTALPALTVPTTAWVAFIQHLKA</sequence>
<protein>
    <submittedName>
        <fullName evidence="2">DUF397 domain-containing protein</fullName>
    </submittedName>
</protein>
<dbReference type="Pfam" id="PF04149">
    <property type="entry name" value="DUF397"/>
    <property type="match status" value="1"/>
</dbReference>
<evidence type="ECO:0000259" key="1">
    <source>
        <dbReference type="Pfam" id="PF04149"/>
    </source>
</evidence>
<evidence type="ECO:0000313" key="3">
    <source>
        <dbReference type="Proteomes" id="UP000727056"/>
    </source>
</evidence>
<dbReference type="RefSeq" id="WP_168086988.1">
    <property type="nucleotide sequence ID" value="NZ_BHZH01000147.1"/>
</dbReference>
<reference evidence="2 3" key="1">
    <citation type="submission" date="2020-03" db="EMBL/GenBank/DDBJ databases">
        <title>Draft genome of Streptomyces sp. ventii, isolated from the Axial Seamount in the Pacific Ocean, and resequencing of the two type strains Streptomyces lonarensis strain NCL 716 and Streptomyces bohaiensis strain 11A07.</title>
        <authorList>
            <person name="Loughran R.M."/>
            <person name="Pfannmuller K.M."/>
            <person name="Wasson B.J."/>
            <person name="Deadmond M.C."/>
            <person name="Paddock B.E."/>
            <person name="Koyack M.J."/>
            <person name="Gallegos D.A."/>
            <person name="Mitchell E.A."/>
            <person name="Ushijima B."/>
            <person name="Saw J.H."/>
            <person name="Mcphail K.L."/>
            <person name="Videau P."/>
        </authorList>
    </citation>
    <scope>NUCLEOTIDE SEQUENCE [LARGE SCALE GENOMIC DNA]</scope>
    <source>
        <strain evidence="2 3">11A07</strain>
    </source>
</reference>
<feature type="domain" description="DUF397" evidence="1">
    <location>
        <begin position="8"/>
        <end position="63"/>
    </location>
</feature>
<keyword evidence="3" id="KW-1185">Reference proteome</keyword>